<dbReference type="PANTHER" id="PTHR24412:SF489">
    <property type="entry name" value="RING FINGER DOMAIN AND KELCH REPEAT-CONTAINING PROTEIN DDB_G0271372"/>
    <property type="match status" value="1"/>
</dbReference>
<keyword evidence="6" id="KW-0009">Actin-binding</keyword>
<dbReference type="InterPro" id="IPR011705">
    <property type="entry name" value="BACK"/>
</dbReference>
<protein>
    <recommendedName>
        <fullName evidence="2">Kelch-like protein diablo</fullName>
    </recommendedName>
</protein>
<dbReference type="PIRSF" id="PIRSF037037">
    <property type="entry name" value="Kelch-like_protein_gigaxonin"/>
    <property type="match status" value="1"/>
</dbReference>
<keyword evidence="5" id="KW-0833">Ubl conjugation pathway</keyword>
<dbReference type="Pfam" id="PF01344">
    <property type="entry name" value="Kelch_1"/>
    <property type="match status" value="1"/>
</dbReference>
<dbReference type="PANTHER" id="PTHR24412">
    <property type="entry name" value="KELCH PROTEIN"/>
    <property type="match status" value="1"/>
</dbReference>
<evidence type="ECO:0000256" key="1">
    <source>
        <dbReference type="ARBA" id="ARBA00004906"/>
    </source>
</evidence>
<proteinExistence type="predicted"/>
<reference evidence="9 10" key="1">
    <citation type="submission" date="2024-05" db="EMBL/GenBank/DDBJ databases">
        <authorList>
            <person name="Wallberg A."/>
        </authorList>
    </citation>
    <scope>NUCLEOTIDE SEQUENCE [LARGE SCALE GENOMIC DNA]</scope>
</reference>
<dbReference type="Pfam" id="PF07707">
    <property type="entry name" value="BACK"/>
    <property type="match status" value="1"/>
</dbReference>
<dbReference type="Gene3D" id="3.30.710.10">
    <property type="entry name" value="Potassium Channel Kv1.1, Chain A"/>
    <property type="match status" value="1"/>
</dbReference>
<dbReference type="SMART" id="SM00225">
    <property type="entry name" value="BTB"/>
    <property type="match status" value="1"/>
</dbReference>
<dbReference type="InterPro" id="IPR006652">
    <property type="entry name" value="Kelch_1"/>
</dbReference>
<evidence type="ECO:0000256" key="2">
    <source>
        <dbReference type="ARBA" id="ARBA00013699"/>
    </source>
</evidence>
<sequence>MFCIRCSEIVEDVEDSGWRGCLSRGLHEAWQSGLFTDLAITTNDQVIHAHKLVLAAASPYFRAMLTGRLLEGQTETLSLEDVPASTLKVVLQYVYSGRARLTCENVEDVLTLADYFQIHALKKVCCYFLKSNLSVSNCLSVYERAKLHNCLDLASVSLNMALEQCSEVLREPSFNDLQPDTLLNLLKQPYLNVKAEEDILKAVLQWASYDVDTRRKWLPGLVQRIQLASFSMQKRQDYINVASDMDVLSDELRDLLDPIEYDLLQQPSINDQDENSSRTNKARHKAQEEVLVVMGGECNGSLLGNMECFALGYSSWRCSIPVTANGGLKAPKPQLQVLPAMSNARAYAAVASEENLVYVLGGQTSKTFLSSCECFSVSSNTWSSLADLPLPVHGSGAVFLDGMLYMLGGKSQNQYEDKCMMYHSNMNEWVFRSALSSPRGHLGVAALNGSLFALGGMAGAKHVLDSCEKYDPASNSWIPIASMLQPRAYMGVAVLGNHIYVLGGYDGNCWLQSVERYDTLRDNWSRVSPMISCRSSFGVTVSHGRIYCMGGFSGESLTNSVEKYNPRTDMWHCVQSMQLRRYAHVAATVVLPGGD</sequence>
<dbReference type="Gene3D" id="2.120.10.80">
    <property type="entry name" value="Kelch-type beta propeller"/>
    <property type="match status" value="1"/>
</dbReference>
<dbReference type="InterPro" id="IPR011043">
    <property type="entry name" value="Gal_Oxase/kelch_b-propeller"/>
</dbReference>
<dbReference type="Pfam" id="PF24681">
    <property type="entry name" value="Kelch_KLHDC2_KLHL20_DRC7"/>
    <property type="match status" value="1"/>
</dbReference>
<dbReference type="SUPFAM" id="SSF54695">
    <property type="entry name" value="POZ domain"/>
    <property type="match status" value="1"/>
</dbReference>
<dbReference type="PROSITE" id="PS50097">
    <property type="entry name" value="BTB"/>
    <property type="match status" value="1"/>
</dbReference>
<evidence type="ECO:0000313" key="10">
    <source>
        <dbReference type="Proteomes" id="UP001497623"/>
    </source>
</evidence>
<comment type="function">
    <text evidence="7">Probable substrate-specific adapter of an E3 ubiquitin-protein ligase complex which mediates the ubiquitination and subsequent proteasomal degradation of target proteins. May have a role in synapse differentiation and growth.</text>
</comment>
<name>A0AAV2RHT2_MEGNR</name>
<evidence type="ECO:0000256" key="5">
    <source>
        <dbReference type="ARBA" id="ARBA00022786"/>
    </source>
</evidence>
<evidence type="ECO:0000256" key="7">
    <source>
        <dbReference type="ARBA" id="ARBA00043912"/>
    </source>
</evidence>
<dbReference type="Gene3D" id="1.25.40.420">
    <property type="match status" value="1"/>
</dbReference>
<evidence type="ECO:0000313" key="9">
    <source>
        <dbReference type="EMBL" id="CAL4123175.1"/>
    </source>
</evidence>
<dbReference type="GO" id="GO:0003779">
    <property type="term" value="F:actin binding"/>
    <property type="evidence" value="ECO:0007669"/>
    <property type="project" value="UniProtKB-KW"/>
</dbReference>
<dbReference type="EMBL" id="CAXKWB010021443">
    <property type="protein sequence ID" value="CAL4123175.1"/>
    <property type="molecule type" value="Genomic_DNA"/>
</dbReference>
<keyword evidence="10" id="KW-1185">Reference proteome</keyword>
<dbReference type="InterPro" id="IPR000210">
    <property type="entry name" value="BTB/POZ_dom"/>
</dbReference>
<feature type="domain" description="BTB" evidence="8">
    <location>
        <begin position="36"/>
        <end position="103"/>
    </location>
</feature>
<evidence type="ECO:0000256" key="4">
    <source>
        <dbReference type="ARBA" id="ARBA00022737"/>
    </source>
</evidence>
<evidence type="ECO:0000259" key="8">
    <source>
        <dbReference type="PROSITE" id="PS50097"/>
    </source>
</evidence>
<dbReference type="AlphaFoldDB" id="A0AAV2RHT2"/>
<comment type="pathway">
    <text evidence="1">Protein modification; protein ubiquitination.</text>
</comment>
<gene>
    <name evidence="9" type="ORF">MNOR_LOCUS23863</name>
</gene>
<dbReference type="InterPro" id="IPR017096">
    <property type="entry name" value="BTB-kelch_protein"/>
</dbReference>
<dbReference type="SMART" id="SM00612">
    <property type="entry name" value="Kelch"/>
    <property type="match status" value="5"/>
</dbReference>
<accession>A0AAV2RHT2</accession>
<dbReference type="InterPro" id="IPR011333">
    <property type="entry name" value="SKP1/BTB/POZ_sf"/>
</dbReference>
<dbReference type="Proteomes" id="UP001497623">
    <property type="component" value="Unassembled WGS sequence"/>
</dbReference>
<dbReference type="SMART" id="SM00875">
    <property type="entry name" value="BACK"/>
    <property type="match status" value="1"/>
</dbReference>
<dbReference type="InterPro" id="IPR015915">
    <property type="entry name" value="Kelch-typ_b-propeller"/>
</dbReference>
<dbReference type="SUPFAM" id="SSF50965">
    <property type="entry name" value="Galactose oxidase, central domain"/>
    <property type="match status" value="1"/>
</dbReference>
<evidence type="ECO:0000256" key="6">
    <source>
        <dbReference type="ARBA" id="ARBA00023203"/>
    </source>
</evidence>
<dbReference type="Pfam" id="PF00651">
    <property type="entry name" value="BTB"/>
    <property type="match status" value="1"/>
</dbReference>
<keyword evidence="4" id="KW-0677">Repeat</keyword>
<keyword evidence="3" id="KW-0880">Kelch repeat</keyword>
<evidence type="ECO:0000256" key="3">
    <source>
        <dbReference type="ARBA" id="ARBA00022441"/>
    </source>
</evidence>
<organism evidence="9 10">
    <name type="scientific">Meganyctiphanes norvegica</name>
    <name type="common">Northern krill</name>
    <name type="synonym">Thysanopoda norvegica</name>
    <dbReference type="NCBI Taxonomy" id="48144"/>
    <lineage>
        <taxon>Eukaryota</taxon>
        <taxon>Metazoa</taxon>
        <taxon>Ecdysozoa</taxon>
        <taxon>Arthropoda</taxon>
        <taxon>Crustacea</taxon>
        <taxon>Multicrustacea</taxon>
        <taxon>Malacostraca</taxon>
        <taxon>Eumalacostraca</taxon>
        <taxon>Eucarida</taxon>
        <taxon>Euphausiacea</taxon>
        <taxon>Euphausiidae</taxon>
        <taxon>Meganyctiphanes</taxon>
    </lineage>
</organism>
<comment type="caution">
    <text evidence="9">The sequence shown here is derived from an EMBL/GenBank/DDBJ whole genome shotgun (WGS) entry which is preliminary data.</text>
</comment>
<dbReference type="CDD" id="cd18186">
    <property type="entry name" value="BTB_POZ_ZBTB_KLHL-like"/>
    <property type="match status" value="1"/>
</dbReference>